<dbReference type="OrthoDB" id="9799894at2"/>
<dbReference type="Proteomes" id="UP000199377">
    <property type="component" value="Unassembled WGS sequence"/>
</dbReference>
<dbReference type="STRING" id="1114924.SAMN05216258_11198"/>
<dbReference type="RefSeq" id="WP_092864042.1">
    <property type="nucleotide sequence ID" value="NZ_FOQH01000011.1"/>
</dbReference>
<sequence>MIRYTLRCADGHEFESWFQSAEAFDKVRAAGGLACVMCGSDQVTKSLMAPALGAGTKKGAPEPAAETAPMLSAPDSPLEAAMKALRQRVEASAENVGRDFAAMARRMHEGEVEDRPIYGEATREEARSLIEDGVPVAPLPWRSGKDN</sequence>
<dbReference type="EMBL" id="FOQH01000011">
    <property type="protein sequence ID" value="SFI96124.1"/>
    <property type="molecule type" value="Genomic_DNA"/>
</dbReference>
<evidence type="ECO:0000313" key="2">
    <source>
        <dbReference type="Proteomes" id="UP000199377"/>
    </source>
</evidence>
<name>A0A1I3MG98_9RHOB</name>
<reference evidence="1 2" key="1">
    <citation type="submission" date="2016-10" db="EMBL/GenBank/DDBJ databases">
        <authorList>
            <person name="de Groot N.N."/>
        </authorList>
    </citation>
    <scope>NUCLEOTIDE SEQUENCE [LARGE SCALE GENOMIC DNA]</scope>
    <source>
        <strain evidence="1 2">CGMCC 1.11030</strain>
    </source>
</reference>
<dbReference type="AlphaFoldDB" id="A0A1I3MG98"/>
<proteinExistence type="predicted"/>
<dbReference type="InterPro" id="IPR009562">
    <property type="entry name" value="DUF1178"/>
</dbReference>
<evidence type="ECO:0000313" key="1">
    <source>
        <dbReference type="EMBL" id="SFI96124.1"/>
    </source>
</evidence>
<organism evidence="1 2">
    <name type="scientific">Albimonas pacifica</name>
    <dbReference type="NCBI Taxonomy" id="1114924"/>
    <lineage>
        <taxon>Bacteria</taxon>
        <taxon>Pseudomonadati</taxon>
        <taxon>Pseudomonadota</taxon>
        <taxon>Alphaproteobacteria</taxon>
        <taxon>Rhodobacterales</taxon>
        <taxon>Paracoccaceae</taxon>
        <taxon>Albimonas</taxon>
    </lineage>
</organism>
<accession>A0A1I3MG98</accession>
<dbReference type="PIRSF" id="PIRSF032131">
    <property type="entry name" value="UCP032131"/>
    <property type="match status" value="1"/>
</dbReference>
<protein>
    <submittedName>
        <fullName evidence="1">Uncharacterized protein</fullName>
    </submittedName>
</protein>
<gene>
    <name evidence="1" type="ORF">SAMN05216258_11198</name>
</gene>
<keyword evidence="2" id="KW-1185">Reference proteome</keyword>
<dbReference type="Pfam" id="PF06676">
    <property type="entry name" value="DUF1178"/>
    <property type="match status" value="1"/>
</dbReference>